<keyword evidence="1" id="KW-0472">Membrane</keyword>
<dbReference type="OrthoDB" id="5382392at2"/>
<dbReference type="EMBL" id="BJXR01000025">
    <property type="protein sequence ID" value="GEN07660.1"/>
    <property type="molecule type" value="Genomic_DNA"/>
</dbReference>
<dbReference type="EMBL" id="FOIB01000001">
    <property type="protein sequence ID" value="SES83698.1"/>
    <property type="molecule type" value="Genomic_DNA"/>
</dbReference>
<comment type="caution">
    <text evidence="2">The sequence shown here is derived from an EMBL/GenBank/DDBJ whole genome shotgun (WGS) entry which is preliminary data.</text>
</comment>
<dbReference type="InterPro" id="IPR014807">
    <property type="entry name" value="Coa1"/>
</dbReference>
<feature type="transmembrane region" description="Helical" evidence="1">
    <location>
        <begin position="12"/>
        <end position="34"/>
    </location>
</feature>
<dbReference type="RefSeq" id="WP_074948549.1">
    <property type="nucleotide sequence ID" value="NZ_BJXR01000025.1"/>
</dbReference>
<evidence type="ECO:0000256" key="1">
    <source>
        <dbReference type="SAM" id="Phobius"/>
    </source>
</evidence>
<gene>
    <name evidence="2" type="ORF">MFU01_26970</name>
    <name evidence="3" type="ORF">SAMN05443572_101325</name>
</gene>
<dbReference type="Pfam" id="PF08695">
    <property type="entry name" value="Coa1"/>
    <property type="match status" value="1"/>
</dbReference>
<keyword evidence="4" id="KW-1185">Reference proteome</keyword>
<dbReference type="Proteomes" id="UP000321514">
    <property type="component" value="Unassembled WGS sequence"/>
</dbReference>
<evidence type="ECO:0000313" key="4">
    <source>
        <dbReference type="Proteomes" id="UP000183760"/>
    </source>
</evidence>
<evidence type="ECO:0000313" key="5">
    <source>
        <dbReference type="Proteomes" id="UP000321514"/>
    </source>
</evidence>
<dbReference type="STRING" id="1334629.MFUL124B02_02510"/>
<dbReference type="Proteomes" id="UP000183760">
    <property type="component" value="Unassembled WGS sequence"/>
</dbReference>
<name>A0A511T0H4_MYXFU</name>
<protein>
    <submittedName>
        <fullName evidence="3">Cytochrome oxidase complex assembly protein 1</fullName>
    </submittedName>
</protein>
<keyword evidence="1" id="KW-1133">Transmembrane helix</keyword>
<dbReference type="AlphaFoldDB" id="A0A511T0H4"/>
<evidence type="ECO:0000313" key="3">
    <source>
        <dbReference type="EMBL" id="SES83698.1"/>
    </source>
</evidence>
<accession>A0A511T0H4</accession>
<keyword evidence="1" id="KW-0812">Transmembrane</keyword>
<evidence type="ECO:0000313" key="2">
    <source>
        <dbReference type="EMBL" id="GEN07660.1"/>
    </source>
</evidence>
<dbReference type="PROSITE" id="PS51257">
    <property type="entry name" value="PROKAR_LIPOPROTEIN"/>
    <property type="match status" value="1"/>
</dbReference>
<organism evidence="2 5">
    <name type="scientific">Myxococcus fulvus</name>
    <dbReference type="NCBI Taxonomy" id="33"/>
    <lineage>
        <taxon>Bacteria</taxon>
        <taxon>Pseudomonadati</taxon>
        <taxon>Myxococcota</taxon>
        <taxon>Myxococcia</taxon>
        <taxon>Myxococcales</taxon>
        <taxon>Cystobacterineae</taxon>
        <taxon>Myxococcaceae</taxon>
        <taxon>Myxococcus</taxon>
    </lineage>
</organism>
<sequence>MPSRRVDSPWQSWMVAAALVLGGLGCFATGVSWVSRSLFQDIEQTLRRDDVHRLALRTAEATPLATERLGTPLTSSFITLRSHDATDRRGGQVDFDLTVQGPKGRGVLEAQVVYTSETWTLRRLVLRPEGGDSVELPAGGSTPALPAD</sequence>
<reference evidence="3 4" key="1">
    <citation type="submission" date="2016-10" db="EMBL/GenBank/DDBJ databases">
        <authorList>
            <person name="Varghese N."/>
            <person name="Submissions S."/>
        </authorList>
    </citation>
    <scope>NUCLEOTIDE SEQUENCE [LARGE SCALE GENOMIC DNA]</scope>
    <source>
        <strain evidence="3 4">DSM 16525</strain>
    </source>
</reference>
<reference evidence="2 5" key="2">
    <citation type="submission" date="2019-07" db="EMBL/GenBank/DDBJ databases">
        <title>Whole genome shotgun sequence of Myxococcus fulvus NBRC 100333.</title>
        <authorList>
            <person name="Hosoyama A."/>
            <person name="Uohara A."/>
            <person name="Ohji S."/>
            <person name="Ichikawa N."/>
        </authorList>
    </citation>
    <scope>NUCLEOTIDE SEQUENCE [LARGE SCALE GENOMIC DNA]</scope>
    <source>
        <strain evidence="2 5">NBRC 100333</strain>
    </source>
</reference>
<proteinExistence type="predicted"/>